<feature type="chain" id="PRO_5035445656" evidence="2">
    <location>
        <begin position="23"/>
        <end position="90"/>
    </location>
</feature>
<dbReference type="Gene3D" id="2.40.50.40">
    <property type="match status" value="1"/>
</dbReference>
<feature type="signal peptide" evidence="2">
    <location>
        <begin position="1"/>
        <end position="22"/>
    </location>
</feature>
<dbReference type="GeneID" id="121202450"/>
<evidence type="ECO:0000256" key="2">
    <source>
        <dbReference type="SAM" id="SignalP"/>
    </source>
</evidence>
<dbReference type="InterPro" id="IPR001811">
    <property type="entry name" value="Chemokine_IL8-like_dom"/>
</dbReference>
<dbReference type="AlphaFoldDB" id="A0A8M1HI71"/>
<accession>A0A8M1HI71</accession>
<evidence type="ECO:0000256" key="1">
    <source>
        <dbReference type="ARBA" id="ARBA00022514"/>
    </source>
</evidence>
<dbReference type="OrthoDB" id="8905061at2759"/>
<proteinExistence type="predicted"/>
<evidence type="ECO:0000259" key="3">
    <source>
        <dbReference type="Pfam" id="PF00048"/>
    </source>
</evidence>
<reference evidence="5" key="1">
    <citation type="submission" date="2025-08" db="UniProtKB">
        <authorList>
            <consortium name="RefSeq"/>
        </authorList>
    </citation>
    <scope>IDENTIFICATION</scope>
</reference>
<protein>
    <submittedName>
        <fullName evidence="5">C-C motif chemokine 27a</fullName>
    </submittedName>
</protein>
<name>A0A8M1HI71_BETSP</name>
<dbReference type="GO" id="GO:0006955">
    <property type="term" value="P:immune response"/>
    <property type="evidence" value="ECO:0007669"/>
    <property type="project" value="InterPro"/>
</dbReference>
<evidence type="ECO:0000313" key="4">
    <source>
        <dbReference type="Proteomes" id="UP000515150"/>
    </source>
</evidence>
<sequence length="90" mass="9921">MDLKVVCVVACLCALALAPAEGAIPKCCVRTRSYVSAQLVRNAYRIDIQDSTGPCDIDAVILYVKYRKSPICVNPWGTDKMMKKLDKLKA</sequence>
<dbReference type="Pfam" id="PF00048">
    <property type="entry name" value="IL8"/>
    <property type="match status" value="1"/>
</dbReference>
<dbReference type="GO" id="GO:0008009">
    <property type="term" value="F:chemokine activity"/>
    <property type="evidence" value="ECO:0007669"/>
    <property type="project" value="InterPro"/>
</dbReference>
<organism evidence="4 5">
    <name type="scientific">Betta splendens</name>
    <name type="common">Siamese fighting fish</name>
    <dbReference type="NCBI Taxonomy" id="158456"/>
    <lineage>
        <taxon>Eukaryota</taxon>
        <taxon>Metazoa</taxon>
        <taxon>Chordata</taxon>
        <taxon>Craniata</taxon>
        <taxon>Vertebrata</taxon>
        <taxon>Euteleostomi</taxon>
        <taxon>Actinopterygii</taxon>
        <taxon>Neopterygii</taxon>
        <taxon>Teleostei</taxon>
        <taxon>Neoteleostei</taxon>
        <taxon>Acanthomorphata</taxon>
        <taxon>Anabantaria</taxon>
        <taxon>Anabantiformes</taxon>
        <taxon>Anabantoidei</taxon>
        <taxon>Osphronemidae</taxon>
        <taxon>Betta</taxon>
    </lineage>
</organism>
<keyword evidence="4" id="KW-1185">Reference proteome</keyword>
<gene>
    <name evidence="5" type="primary">ccl27a</name>
</gene>
<keyword evidence="2" id="KW-0732">Signal</keyword>
<feature type="domain" description="Chemokine interleukin-8-like" evidence="3">
    <location>
        <begin position="26"/>
        <end position="75"/>
    </location>
</feature>
<dbReference type="KEGG" id="bspl:121202450"/>
<keyword evidence="1" id="KW-0202">Cytokine</keyword>
<evidence type="ECO:0000313" key="5">
    <source>
        <dbReference type="RefSeq" id="XP_040928174.1"/>
    </source>
</evidence>
<dbReference type="InterPro" id="IPR036048">
    <property type="entry name" value="Interleukin_8-like_sf"/>
</dbReference>
<dbReference type="Proteomes" id="UP000515150">
    <property type="component" value="Chromosome 9"/>
</dbReference>
<dbReference type="CTD" id="20301"/>
<dbReference type="SUPFAM" id="SSF54117">
    <property type="entry name" value="Interleukin 8-like chemokines"/>
    <property type="match status" value="1"/>
</dbReference>
<dbReference type="GO" id="GO:0005615">
    <property type="term" value="C:extracellular space"/>
    <property type="evidence" value="ECO:0007669"/>
    <property type="project" value="UniProtKB-KW"/>
</dbReference>
<dbReference type="RefSeq" id="XP_040928174.1">
    <property type="nucleotide sequence ID" value="XM_041072240.1"/>
</dbReference>